<dbReference type="AlphaFoldDB" id="A0A1Q9BR64"/>
<keyword evidence="2" id="KW-1185">Reference proteome</keyword>
<accession>A0A1Q9BR64</accession>
<feature type="non-terminal residue" evidence="1">
    <location>
        <position position="34"/>
    </location>
</feature>
<gene>
    <name evidence="1" type="ORF">AK812_SmicGene47693</name>
</gene>
<sequence>MSDYPVSPKPLHQLRILAKDALTNPSNFCEAVGE</sequence>
<protein>
    <submittedName>
        <fullName evidence="1">Uncharacterized protein</fullName>
    </submittedName>
</protein>
<dbReference type="Proteomes" id="UP000186817">
    <property type="component" value="Unassembled WGS sequence"/>
</dbReference>
<evidence type="ECO:0000313" key="1">
    <source>
        <dbReference type="EMBL" id="OLP73173.1"/>
    </source>
</evidence>
<evidence type="ECO:0000313" key="2">
    <source>
        <dbReference type="Proteomes" id="UP000186817"/>
    </source>
</evidence>
<reference evidence="1 2" key="1">
    <citation type="submission" date="2016-02" db="EMBL/GenBank/DDBJ databases">
        <title>Genome analysis of coral dinoflagellate symbionts highlights evolutionary adaptations to a symbiotic lifestyle.</title>
        <authorList>
            <person name="Aranda M."/>
            <person name="Li Y."/>
            <person name="Liew Y.J."/>
            <person name="Baumgarten S."/>
            <person name="Simakov O."/>
            <person name="Wilson M."/>
            <person name="Piel J."/>
            <person name="Ashoor H."/>
            <person name="Bougouffa S."/>
            <person name="Bajic V.B."/>
            <person name="Ryu T."/>
            <person name="Ravasi T."/>
            <person name="Bayer T."/>
            <person name="Micklem G."/>
            <person name="Kim H."/>
            <person name="Bhak J."/>
            <person name="Lajeunesse T.C."/>
            <person name="Voolstra C.R."/>
        </authorList>
    </citation>
    <scope>NUCLEOTIDE SEQUENCE [LARGE SCALE GENOMIC DNA]</scope>
    <source>
        <strain evidence="1 2">CCMP2467</strain>
    </source>
</reference>
<proteinExistence type="predicted"/>
<name>A0A1Q9BR64_SYMMI</name>
<dbReference type="EMBL" id="LSRX01006160">
    <property type="protein sequence ID" value="OLP73173.1"/>
    <property type="molecule type" value="Genomic_DNA"/>
</dbReference>
<comment type="caution">
    <text evidence="1">The sequence shown here is derived from an EMBL/GenBank/DDBJ whole genome shotgun (WGS) entry which is preliminary data.</text>
</comment>
<organism evidence="1 2">
    <name type="scientific">Symbiodinium microadriaticum</name>
    <name type="common">Dinoflagellate</name>
    <name type="synonym">Zooxanthella microadriatica</name>
    <dbReference type="NCBI Taxonomy" id="2951"/>
    <lineage>
        <taxon>Eukaryota</taxon>
        <taxon>Sar</taxon>
        <taxon>Alveolata</taxon>
        <taxon>Dinophyceae</taxon>
        <taxon>Suessiales</taxon>
        <taxon>Symbiodiniaceae</taxon>
        <taxon>Symbiodinium</taxon>
    </lineage>
</organism>